<name>A0A9X2CUB3_9BACI</name>
<organism evidence="1 2">
    <name type="scientific">Halalkalibacter alkaliphilus</name>
    <dbReference type="NCBI Taxonomy" id="2917993"/>
    <lineage>
        <taxon>Bacteria</taxon>
        <taxon>Bacillati</taxon>
        <taxon>Bacillota</taxon>
        <taxon>Bacilli</taxon>
        <taxon>Bacillales</taxon>
        <taxon>Bacillaceae</taxon>
        <taxon>Halalkalibacter</taxon>
    </lineage>
</organism>
<gene>
    <name evidence="1" type="ORF">MF646_14210</name>
</gene>
<dbReference type="AlphaFoldDB" id="A0A9X2CUB3"/>
<reference evidence="1" key="1">
    <citation type="submission" date="2022-02" db="EMBL/GenBank/DDBJ databases">
        <title>Halalkalibacter sp. nov. isolated from Lonar Lake, India.</title>
        <authorList>
            <person name="Joshi A."/>
            <person name="Thite S."/>
            <person name="Lodha T."/>
        </authorList>
    </citation>
    <scope>NUCLEOTIDE SEQUENCE</scope>
    <source>
        <strain evidence="1">MEB205</strain>
    </source>
</reference>
<evidence type="ECO:0000313" key="2">
    <source>
        <dbReference type="Proteomes" id="UP001139150"/>
    </source>
</evidence>
<dbReference type="EMBL" id="JAKRYL010000014">
    <property type="protein sequence ID" value="MCL7748280.1"/>
    <property type="molecule type" value="Genomic_DNA"/>
</dbReference>
<sequence length="229" mass="26768">MKKRTLVFVGVVLAAVFLALIIFASTGDESVKHNEDSIEEQPQYDENIDKEEESEQVEQTENAIETYRVFNDYQLDHIGYLSEGRTFYHSDEDVYVLGYGHEAHAVTRYELYEINEGEVSIIRSLTEDSEHFEHIESIISEENWEEEMVKYLLDSVEPQDELFFSYDPTIDEVDVVLEQGSYALYPVTVGEKTLYFKQSEGLWAKEYRDDLTIDMYGEKQFAVRKNEMN</sequence>
<protein>
    <submittedName>
        <fullName evidence="1">Uncharacterized protein</fullName>
    </submittedName>
</protein>
<keyword evidence="2" id="KW-1185">Reference proteome</keyword>
<dbReference type="Proteomes" id="UP001139150">
    <property type="component" value="Unassembled WGS sequence"/>
</dbReference>
<proteinExistence type="predicted"/>
<evidence type="ECO:0000313" key="1">
    <source>
        <dbReference type="EMBL" id="MCL7748280.1"/>
    </source>
</evidence>
<accession>A0A9X2CUB3</accession>
<comment type="caution">
    <text evidence="1">The sequence shown here is derived from an EMBL/GenBank/DDBJ whole genome shotgun (WGS) entry which is preliminary data.</text>
</comment>
<dbReference type="RefSeq" id="WP_250097168.1">
    <property type="nucleotide sequence ID" value="NZ_JAKRYL010000014.1"/>
</dbReference>